<feature type="region of interest" description="Disordered" evidence="2">
    <location>
        <begin position="228"/>
        <end position="271"/>
    </location>
</feature>
<proteinExistence type="inferred from homology"/>
<dbReference type="InterPro" id="IPR016024">
    <property type="entry name" value="ARM-type_fold"/>
</dbReference>
<protein>
    <submittedName>
        <fullName evidence="3">Uncharacterized protein</fullName>
    </submittedName>
</protein>
<dbReference type="PANTHER" id="PTHR32226">
    <property type="entry name" value="TELO2-INTERACTING PROTEIN 2"/>
    <property type="match status" value="1"/>
</dbReference>
<feature type="region of interest" description="Disordered" evidence="2">
    <location>
        <begin position="457"/>
        <end position="476"/>
    </location>
</feature>
<name>A0ABR0K2V0_9EURO</name>
<comment type="caution">
    <text evidence="3">The sequence shown here is derived from an EMBL/GenBank/DDBJ whole genome shotgun (WGS) entry which is preliminary data.</text>
</comment>
<organism evidence="3 4">
    <name type="scientific">Lithohypha guttulata</name>
    <dbReference type="NCBI Taxonomy" id="1690604"/>
    <lineage>
        <taxon>Eukaryota</taxon>
        <taxon>Fungi</taxon>
        <taxon>Dikarya</taxon>
        <taxon>Ascomycota</taxon>
        <taxon>Pezizomycotina</taxon>
        <taxon>Eurotiomycetes</taxon>
        <taxon>Chaetothyriomycetidae</taxon>
        <taxon>Chaetothyriales</taxon>
        <taxon>Trichomeriaceae</taxon>
        <taxon>Lithohypha</taxon>
    </lineage>
</organism>
<dbReference type="Proteomes" id="UP001345013">
    <property type="component" value="Unassembled WGS sequence"/>
</dbReference>
<comment type="similarity">
    <text evidence="1">Belongs to the TTI2 family.</text>
</comment>
<feature type="compositionally biased region" description="Low complexity" evidence="2">
    <location>
        <begin position="232"/>
        <end position="246"/>
    </location>
</feature>
<dbReference type="PANTHER" id="PTHR32226:SF2">
    <property type="entry name" value="TELO2-INTERACTING PROTEIN 2"/>
    <property type="match status" value="1"/>
</dbReference>
<accession>A0ABR0K2V0</accession>
<dbReference type="SUPFAM" id="SSF48371">
    <property type="entry name" value="ARM repeat"/>
    <property type="match status" value="1"/>
</dbReference>
<evidence type="ECO:0000256" key="1">
    <source>
        <dbReference type="ARBA" id="ARBA00034736"/>
    </source>
</evidence>
<dbReference type="InterPro" id="IPR018870">
    <property type="entry name" value="Tti2"/>
</dbReference>
<keyword evidence="4" id="KW-1185">Reference proteome</keyword>
<reference evidence="3 4" key="1">
    <citation type="submission" date="2023-08" db="EMBL/GenBank/DDBJ databases">
        <title>Black Yeasts Isolated from many extreme environments.</title>
        <authorList>
            <person name="Coleine C."/>
            <person name="Stajich J.E."/>
            <person name="Selbmann L."/>
        </authorList>
    </citation>
    <scope>NUCLEOTIDE SEQUENCE [LARGE SCALE GENOMIC DNA]</scope>
    <source>
        <strain evidence="3 4">CCFEE 5885</strain>
    </source>
</reference>
<dbReference type="EMBL" id="JAVRRG010000113">
    <property type="protein sequence ID" value="KAK5084187.1"/>
    <property type="molecule type" value="Genomic_DNA"/>
</dbReference>
<evidence type="ECO:0000256" key="2">
    <source>
        <dbReference type="SAM" id="MobiDB-lite"/>
    </source>
</evidence>
<feature type="compositionally biased region" description="Basic residues" evidence="2">
    <location>
        <begin position="467"/>
        <end position="476"/>
    </location>
</feature>
<gene>
    <name evidence="3" type="ORF">LTR24_007485</name>
</gene>
<evidence type="ECO:0000313" key="4">
    <source>
        <dbReference type="Proteomes" id="UP001345013"/>
    </source>
</evidence>
<evidence type="ECO:0000313" key="3">
    <source>
        <dbReference type="EMBL" id="KAK5084187.1"/>
    </source>
</evidence>
<sequence>MPETPIVVVLEDESHIEKPISRNLRHQALALVKTLEDAQSTPQLPDTLLDLLTQIIKPLFSNEHHPKLTSTGRKNLVHDGLPASVNRFSSQILFDDESRPLWKNGWTSPLLRHVLRSYERLKSPDDSARRKTLEAHFHLLVPPILHQLDDVEISYKCSGCQCLRLLCDNLHETRSEILKRSGLTDVFIDALKNDFSLLPTLTPEDESLMLLEALYPAYRSLVRARFPHHSNNDNAQQTDTDATTSDPVSAKREAAPKPTSTSTSTSTDPEHTLHTTYLTLLLRHQLLHSLHHLSTGSGTGTTISVPLSTFLISQLPALFTDLGAPSTSHLQSTLPLLRNVLIDPFGTAAPELLLATARCLQGIVRVTWARIRDRWWGEVLRGAVGCWLNLCDEAADLDVKERDRAAKLKLSEVKTELKLLVWLLEDVVGQQAFGAVRRELVLEEPLLESLFEGDVQDEGETTVSTSMKKKGTIQEL</sequence>
<dbReference type="Pfam" id="PF10521">
    <property type="entry name" value="Tti2"/>
    <property type="match status" value="1"/>
</dbReference>